<sequence length="188" mass="22053">MSNQNNRTIEDRIHALPLELEHLILECTLASTIPGPHVVVGPPYQAPWQLQVNKLTRIRLAWNYFRSRIFHIPTCACYISTLVDFRRWYNAQSRDLTDQIRNIRIYLQHDCVWFKHYIQQHGVAEEYKRVMRVVVDTLRSFMGNNHPAEIEINVELDAGGWIVVIACTPTRASANMQREIENRSRKQS</sequence>
<proteinExistence type="predicted"/>
<evidence type="ECO:0000313" key="1">
    <source>
        <dbReference type="EMBL" id="KXT03242.1"/>
    </source>
</evidence>
<dbReference type="Proteomes" id="UP000070133">
    <property type="component" value="Unassembled WGS sequence"/>
</dbReference>
<evidence type="ECO:0000313" key="2">
    <source>
        <dbReference type="Proteomes" id="UP000070133"/>
    </source>
</evidence>
<protein>
    <submittedName>
        <fullName evidence="1">Uncharacterized protein</fullName>
    </submittedName>
</protein>
<comment type="caution">
    <text evidence="1">The sequence shown here is derived from an EMBL/GenBank/DDBJ whole genome shotgun (WGS) entry which is preliminary data.</text>
</comment>
<keyword evidence="2" id="KW-1185">Reference proteome</keyword>
<dbReference type="EMBL" id="LFZN01000032">
    <property type="protein sequence ID" value="KXT03242.1"/>
    <property type="molecule type" value="Genomic_DNA"/>
</dbReference>
<reference evidence="1 2" key="1">
    <citation type="submission" date="2015-07" db="EMBL/GenBank/DDBJ databases">
        <title>Comparative genomics of the Sigatoka disease complex on banana suggests a link between parallel evolutionary changes in Pseudocercospora fijiensis and Pseudocercospora eumusae and increased virulence on the banana host.</title>
        <authorList>
            <person name="Chang T.-C."/>
            <person name="Salvucci A."/>
            <person name="Crous P.W."/>
            <person name="Stergiopoulos I."/>
        </authorList>
    </citation>
    <scope>NUCLEOTIDE SEQUENCE [LARGE SCALE GENOMIC DNA]</scope>
    <source>
        <strain evidence="1 2">CBS 114824</strain>
    </source>
</reference>
<dbReference type="AlphaFoldDB" id="A0A139HLH7"/>
<gene>
    <name evidence="1" type="ORF">AC578_4827</name>
</gene>
<accession>A0A139HLH7</accession>
<dbReference type="OrthoDB" id="3626626at2759"/>
<organism evidence="1 2">
    <name type="scientific">Pseudocercospora eumusae</name>
    <dbReference type="NCBI Taxonomy" id="321146"/>
    <lineage>
        <taxon>Eukaryota</taxon>
        <taxon>Fungi</taxon>
        <taxon>Dikarya</taxon>
        <taxon>Ascomycota</taxon>
        <taxon>Pezizomycotina</taxon>
        <taxon>Dothideomycetes</taxon>
        <taxon>Dothideomycetidae</taxon>
        <taxon>Mycosphaerellales</taxon>
        <taxon>Mycosphaerellaceae</taxon>
        <taxon>Pseudocercospora</taxon>
    </lineage>
</organism>
<name>A0A139HLH7_9PEZI</name>